<sequence length="255" mass="26595">MANRYDNTSSWSPFPAPATSLIWPHGGAASCRFSSSPAAFENDALASALLQASMMPPPPSSPTPSSSTTTSSASELSSVHHHDTPAPAPHGAAANNKVQARRGKGRGGVSKRKPKPRPSRRAPTTYISAAPADFRRMVQEVTGLAVPAGAGAAAACPVASASWPQDQLAFVLPTLDTSASFMLDRAPLLPPLQRWDDKAKASSDGAATAMAAPTAREETVPEDYPSLFLMRELEMMVGAPAAASSFPTLESWGMI</sequence>
<dbReference type="OrthoDB" id="780868at2759"/>
<dbReference type="InterPro" id="IPR008889">
    <property type="entry name" value="VQ"/>
</dbReference>
<proteinExistence type="predicted"/>
<dbReference type="PANTHER" id="PTHR33179:SF9">
    <property type="entry name" value="OS01G0278000 PROTEIN"/>
    <property type="match status" value="1"/>
</dbReference>
<evidence type="ECO:0000313" key="4">
    <source>
        <dbReference type="EnsemblPlants" id="KQK03923"/>
    </source>
</evidence>
<reference evidence="3" key="2">
    <citation type="submission" date="2017-06" db="EMBL/GenBank/DDBJ databases">
        <title>WGS assembly of Brachypodium distachyon.</title>
        <authorList>
            <consortium name="The International Brachypodium Initiative"/>
            <person name="Lucas S."/>
            <person name="Harmon-Smith M."/>
            <person name="Lail K."/>
            <person name="Tice H."/>
            <person name="Grimwood J."/>
            <person name="Bruce D."/>
            <person name="Barry K."/>
            <person name="Shu S."/>
            <person name="Lindquist E."/>
            <person name="Wang M."/>
            <person name="Pitluck S."/>
            <person name="Vogel J.P."/>
            <person name="Garvin D.F."/>
            <person name="Mockler T.C."/>
            <person name="Schmutz J."/>
            <person name="Rokhsar D."/>
            <person name="Bevan M.W."/>
        </authorList>
    </citation>
    <scope>NUCLEOTIDE SEQUENCE</scope>
    <source>
        <strain evidence="3">Bd21</strain>
    </source>
</reference>
<evidence type="ECO:0000259" key="2">
    <source>
        <dbReference type="Pfam" id="PF05678"/>
    </source>
</evidence>
<name>I1HEJ4_BRADI</name>
<dbReference type="GO" id="GO:0005516">
    <property type="term" value="F:calmodulin binding"/>
    <property type="evidence" value="ECO:0000318"/>
    <property type="project" value="GO_Central"/>
</dbReference>
<protein>
    <recommendedName>
        <fullName evidence="2">VQ domain-containing protein</fullName>
    </recommendedName>
</protein>
<dbReference type="PANTHER" id="PTHR33179">
    <property type="entry name" value="VQ MOTIF-CONTAINING PROTEIN"/>
    <property type="match status" value="1"/>
</dbReference>
<reference evidence="4" key="3">
    <citation type="submission" date="2018-08" db="UniProtKB">
        <authorList>
            <consortium name="EnsemblPlants"/>
        </authorList>
    </citation>
    <scope>IDENTIFICATION</scope>
    <source>
        <strain evidence="4">cv. Bd21</strain>
    </source>
</reference>
<evidence type="ECO:0000313" key="5">
    <source>
        <dbReference type="Proteomes" id="UP000008810"/>
    </source>
</evidence>
<dbReference type="eggNOG" id="ENOG502S2VA">
    <property type="taxonomic scope" value="Eukaryota"/>
</dbReference>
<keyword evidence="5" id="KW-1185">Reference proteome</keyword>
<dbReference type="Pfam" id="PF05678">
    <property type="entry name" value="VQ"/>
    <property type="match status" value="1"/>
</dbReference>
<dbReference type="RefSeq" id="XP_010230784.1">
    <property type="nucleotide sequence ID" value="XM_010232482.3"/>
</dbReference>
<dbReference type="InterPro" id="IPR039609">
    <property type="entry name" value="VQ_15/22"/>
</dbReference>
<dbReference type="OMA" id="RRAHTTY"/>
<evidence type="ECO:0000313" key="3">
    <source>
        <dbReference type="EMBL" id="KQK03923.1"/>
    </source>
</evidence>
<dbReference type="EnsemblPlants" id="KQK03923">
    <property type="protein sequence ID" value="KQK03923"/>
    <property type="gene ID" value="BRADI_2g10700v3"/>
</dbReference>
<dbReference type="Proteomes" id="UP000008810">
    <property type="component" value="Chromosome 2"/>
</dbReference>
<reference evidence="3 4" key="1">
    <citation type="journal article" date="2010" name="Nature">
        <title>Genome sequencing and analysis of the model grass Brachypodium distachyon.</title>
        <authorList>
            <consortium name="International Brachypodium Initiative"/>
        </authorList>
    </citation>
    <scope>NUCLEOTIDE SEQUENCE [LARGE SCALE GENOMIC DNA]</scope>
    <source>
        <strain evidence="3">Bd21</strain>
        <strain evidence="4">cv. Bd21</strain>
    </source>
</reference>
<dbReference type="EMBL" id="CM000881">
    <property type="protein sequence ID" value="KQK03923.1"/>
    <property type="molecule type" value="Genomic_DNA"/>
</dbReference>
<feature type="domain" description="VQ" evidence="2">
    <location>
        <begin position="121"/>
        <end position="143"/>
    </location>
</feature>
<dbReference type="KEGG" id="bdi:104582548"/>
<organism evidence="4">
    <name type="scientific">Brachypodium distachyon</name>
    <name type="common">Purple false brome</name>
    <name type="synonym">Trachynia distachya</name>
    <dbReference type="NCBI Taxonomy" id="15368"/>
    <lineage>
        <taxon>Eukaryota</taxon>
        <taxon>Viridiplantae</taxon>
        <taxon>Streptophyta</taxon>
        <taxon>Embryophyta</taxon>
        <taxon>Tracheophyta</taxon>
        <taxon>Spermatophyta</taxon>
        <taxon>Magnoliopsida</taxon>
        <taxon>Liliopsida</taxon>
        <taxon>Poales</taxon>
        <taxon>Poaceae</taxon>
        <taxon>BOP clade</taxon>
        <taxon>Pooideae</taxon>
        <taxon>Stipodae</taxon>
        <taxon>Brachypodieae</taxon>
        <taxon>Brachypodium</taxon>
    </lineage>
</organism>
<dbReference type="PROSITE" id="PS51257">
    <property type="entry name" value="PROKAR_LIPOPROTEIN"/>
    <property type="match status" value="1"/>
</dbReference>
<dbReference type="HOGENOM" id="CLU_080279_0_0_1"/>
<dbReference type="GO" id="GO:0005634">
    <property type="term" value="C:nucleus"/>
    <property type="evidence" value="ECO:0000318"/>
    <property type="project" value="GO_Central"/>
</dbReference>
<feature type="compositionally biased region" description="Low complexity" evidence="1">
    <location>
        <begin position="63"/>
        <end position="74"/>
    </location>
</feature>
<dbReference type="Gramene" id="KQK03923">
    <property type="protein sequence ID" value="KQK03923"/>
    <property type="gene ID" value="BRADI_2g10700v3"/>
</dbReference>
<feature type="region of interest" description="Disordered" evidence="1">
    <location>
        <begin position="49"/>
        <end position="126"/>
    </location>
</feature>
<gene>
    <name evidence="4" type="primary">LOC104582548</name>
    <name evidence="3" type="ORF">BRADI_2g10700v3</name>
</gene>
<feature type="compositionally biased region" description="Basic residues" evidence="1">
    <location>
        <begin position="99"/>
        <end position="120"/>
    </location>
</feature>
<dbReference type="GO" id="GO:0006970">
    <property type="term" value="P:response to osmotic stress"/>
    <property type="evidence" value="ECO:0000318"/>
    <property type="project" value="GO_Central"/>
</dbReference>
<dbReference type="STRING" id="15368.I1HEJ4"/>
<dbReference type="GeneID" id="104582548"/>
<evidence type="ECO:0000256" key="1">
    <source>
        <dbReference type="SAM" id="MobiDB-lite"/>
    </source>
</evidence>
<accession>I1HEJ4</accession>
<dbReference type="AlphaFoldDB" id="I1HEJ4"/>